<evidence type="ECO:0000313" key="2">
    <source>
        <dbReference type="Proteomes" id="UP000293912"/>
    </source>
</evidence>
<dbReference type="KEGG" id="hpse:HPF_06145"/>
<reference evidence="1 2" key="1">
    <citation type="submission" date="2019-03" db="EMBL/GenBank/DDBJ databases">
        <authorList>
            <person name="Sebastian G."/>
            <person name="Baumann P."/>
            <person name="Ruckert C."/>
            <person name="Kalinowski J."/>
            <person name="Nebel B."/>
            <person name="Takors R."/>
            <person name="Blombach B."/>
        </authorList>
    </citation>
    <scope>NUCLEOTIDE SEQUENCE [LARGE SCALE GENOMIC DNA]</scope>
    <source>
        <strain evidence="1 2">DSM 1084</strain>
    </source>
</reference>
<evidence type="ECO:0000313" key="1">
    <source>
        <dbReference type="EMBL" id="QBM27257.1"/>
    </source>
</evidence>
<dbReference type="AlphaFoldDB" id="A0A4P6WUV2"/>
<gene>
    <name evidence="1" type="ORF">HPF_06145</name>
</gene>
<organism evidence="1 2">
    <name type="scientific">Hydrogenophaga pseudoflava</name>
    <name type="common">Pseudomonas carboxydoflava</name>
    <dbReference type="NCBI Taxonomy" id="47421"/>
    <lineage>
        <taxon>Bacteria</taxon>
        <taxon>Pseudomonadati</taxon>
        <taxon>Pseudomonadota</taxon>
        <taxon>Betaproteobacteria</taxon>
        <taxon>Burkholderiales</taxon>
        <taxon>Comamonadaceae</taxon>
        <taxon>Hydrogenophaga</taxon>
    </lineage>
</organism>
<keyword evidence="2" id="KW-1185">Reference proteome</keyword>
<sequence>MATNMQRYFGFRVKVSDYLEPTDYRLLRNRVVQLLESRNLDLTKYRIYLHQLVLSAESTHFGVGGGLAGRVEKIYLQFSINQKQRRFGDMQFINHLFEQELAEDVNHYYTSDEIGYTIPVDFFSNRAWFQNILVTIVRSETRESHKKIKVRVMVRPTPQFLEQLRRQIYAHSATVLDIDFNKVTEFNKQTMLFMYDQTTQEEPIMGDKNDAPRTVINVNAPGNTVINDAPKAAFQGPITVFNNPALLEHLVQELSTLVAFAKDKPQPDTPRKELAIIEGVVAEAPNNPDALGRVKELGKWVYSRAETVGLGLVIELLKGKLGI</sequence>
<dbReference type="EMBL" id="CP037867">
    <property type="protein sequence ID" value="QBM27257.1"/>
    <property type="molecule type" value="Genomic_DNA"/>
</dbReference>
<dbReference type="Proteomes" id="UP000293912">
    <property type="component" value="Chromosome"/>
</dbReference>
<protein>
    <submittedName>
        <fullName evidence="1">Uncharacterized protein</fullName>
    </submittedName>
</protein>
<proteinExistence type="predicted"/>
<accession>A0A4P6WUV2</accession>
<name>A0A4P6WUV2_HYDPS</name>